<accession>L8JCF9</accession>
<dbReference type="EC" id="1.3.1.9" evidence="9"/>
<dbReference type="PANTHER" id="PTHR37480">
    <property type="entry name" value="ENOYL-[ACYL-CARRIER-PROTEIN] REDUCTASE [NADH]"/>
    <property type="match status" value="1"/>
</dbReference>
<keyword evidence="2 9" id="KW-0444">Lipid biosynthesis</keyword>
<evidence type="ECO:0000313" key="14">
    <source>
        <dbReference type="Proteomes" id="UP000011134"/>
    </source>
</evidence>
<dbReference type="InterPro" id="IPR050048">
    <property type="entry name" value="FabV-like_NADH_b"/>
</dbReference>
<comment type="catalytic activity">
    <reaction evidence="9">
        <text>a 2,3-saturated acyl-[ACP] + NAD(+) = a (2E)-enoyl-[ACP] + NADH + H(+)</text>
        <dbReference type="Rhea" id="RHEA:10240"/>
        <dbReference type="Rhea" id="RHEA-COMP:9925"/>
        <dbReference type="Rhea" id="RHEA-COMP:9926"/>
        <dbReference type="ChEBI" id="CHEBI:15378"/>
        <dbReference type="ChEBI" id="CHEBI:57540"/>
        <dbReference type="ChEBI" id="CHEBI:57945"/>
        <dbReference type="ChEBI" id="CHEBI:78784"/>
        <dbReference type="ChEBI" id="CHEBI:78785"/>
        <dbReference type="EC" id="1.3.1.9"/>
    </reaction>
</comment>
<dbReference type="Pfam" id="PF12241">
    <property type="entry name" value="Enoyl_reductase"/>
    <property type="match status" value="1"/>
</dbReference>
<dbReference type="GO" id="GO:0006633">
    <property type="term" value="P:fatty acid biosynthetic process"/>
    <property type="evidence" value="ECO:0007669"/>
    <property type="project" value="UniProtKB-UniRule"/>
</dbReference>
<evidence type="ECO:0000256" key="6">
    <source>
        <dbReference type="ARBA" id="ARBA00023098"/>
    </source>
</evidence>
<feature type="binding site" evidence="9">
    <location>
        <begin position="112"/>
        <end position="113"/>
    </location>
    <ligand>
        <name>NAD(+)</name>
        <dbReference type="ChEBI" id="CHEBI:57540"/>
    </ligand>
</feature>
<evidence type="ECO:0000256" key="4">
    <source>
        <dbReference type="ARBA" id="ARBA00023002"/>
    </source>
</evidence>
<evidence type="ECO:0000256" key="2">
    <source>
        <dbReference type="ARBA" id="ARBA00022516"/>
    </source>
</evidence>
<evidence type="ECO:0000256" key="7">
    <source>
        <dbReference type="ARBA" id="ARBA00023160"/>
    </source>
</evidence>
<dbReference type="GO" id="GO:0004318">
    <property type="term" value="F:enoyl-[acyl-carrier-protein] reductase (NADH) activity"/>
    <property type="evidence" value="ECO:0007669"/>
    <property type="project" value="UniProtKB-UniRule"/>
</dbReference>
<evidence type="ECO:0000256" key="1">
    <source>
        <dbReference type="ARBA" id="ARBA00011245"/>
    </source>
</evidence>
<comment type="function">
    <text evidence="9">Involved in the final reduction of the elongation cycle of fatty acid synthesis (FAS II). Catalyzes the reduction of a carbon-carbon double bond in an enoyl moiety that is covalently linked to an acyl carrier protein (ACP).</text>
</comment>
<feature type="binding site" evidence="9">
    <location>
        <begin position="75"/>
        <end position="76"/>
    </location>
    <ligand>
        <name>NAD(+)</name>
        <dbReference type="ChEBI" id="CHEBI:57540"/>
    </ligand>
</feature>
<evidence type="ECO:0000256" key="8">
    <source>
        <dbReference type="ARBA" id="ARBA00048302"/>
    </source>
</evidence>
<feature type="binding site" evidence="9">
    <location>
        <position position="227"/>
    </location>
    <ligand>
        <name>substrate</name>
    </ligand>
</feature>
<dbReference type="NCBIfam" id="NF043048">
    <property type="entry name" value="EnoyACPredFabV"/>
    <property type="match status" value="1"/>
</dbReference>
<dbReference type="PANTHER" id="PTHR37480:SF1">
    <property type="entry name" value="ENOYL-[ACYL-CARRIER-PROTEIN] REDUCTASE [NADH]"/>
    <property type="match status" value="1"/>
</dbReference>
<evidence type="ECO:0000256" key="9">
    <source>
        <dbReference type="HAMAP-Rule" id="MF_01838"/>
    </source>
</evidence>
<evidence type="ECO:0000259" key="11">
    <source>
        <dbReference type="Pfam" id="PF12241"/>
    </source>
</evidence>
<evidence type="ECO:0000256" key="5">
    <source>
        <dbReference type="ARBA" id="ARBA00023027"/>
    </source>
</evidence>
<dbReference type="Proteomes" id="UP000011134">
    <property type="component" value="Unassembled WGS sequence"/>
</dbReference>
<dbReference type="RefSeq" id="WP_007463212.1">
    <property type="nucleotide sequence ID" value="NZ_AMZO01000006.1"/>
</dbReference>
<sequence length="400" mass="44104">MIINPVIKGVVARSAHPIGCREAVKQQITYCQSAPQIHDGPKRALILGASSGFGLASRISLTFGGSRTKTLGVSFERGPSDKGVGSAGWYNNIYFKQEAEKNGLKAVNLIGDAFSPKMREQVIRTIKEEFDGQVDLIIYSLASGVRPNLQTGEFWHSAIKPIGNAINGLTLNLEHEELTETSLSPASDQEVHDTIKVMGGEDWEEWITLLNNAGVLAEGCKTIAYSYIGPKSTYPIYHLGTLGQAKLDLHNKADLIHQKLQDIKGEAHVAVCKALVTKASVFIPGFSPYLLALFKVMKTMGLHEGCIEQAQRLFNSKLYTTSGEAVIDENRLIRLDDWELRDDVQRAVTELMANITPDNFKQLGDFDGYQEDFLKLNGFGFDSIDYGQDISMAFMESLKP</sequence>
<gene>
    <name evidence="9" type="primary">fabV</name>
    <name evidence="13" type="ORF">C942_04214</name>
</gene>
<feature type="domain" description="Trans-2-enoyl-CoA reductase-like NAD(P)H binding" evidence="12">
    <location>
        <begin position="2"/>
        <end position="80"/>
    </location>
</feature>
<comment type="pathway">
    <text evidence="9">Lipid metabolism; fatty acid biosynthesis.</text>
</comment>
<dbReference type="UniPathway" id="UPA00094"/>
<comment type="subunit">
    <text evidence="1 9">Monomer.</text>
</comment>
<evidence type="ECO:0000259" key="12">
    <source>
        <dbReference type="Pfam" id="PF12242"/>
    </source>
</evidence>
<dbReference type="NCBIfam" id="NF010177">
    <property type="entry name" value="PRK13656.1"/>
    <property type="match status" value="1"/>
</dbReference>
<reference evidence="13 14" key="1">
    <citation type="submission" date="2012-12" db="EMBL/GenBank/DDBJ databases">
        <title>Genome Assembly of Photobacterium sp. AK15.</title>
        <authorList>
            <person name="Khatri I."/>
            <person name="Vaidya B."/>
            <person name="Srinivas T.N.R."/>
            <person name="Subramanian S."/>
            <person name="Pinnaka A."/>
        </authorList>
    </citation>
    <scope>NUCLEOTIDE SEQUENCE [LARGE SCALE GENOMIC DNA]</scope>
    <source>
        <strain evidence="13 14">AK15</strain>
    </source>
</reference>
<dbReference type="EMBL" id="AMZO01000006">
    <property type="protein sequence ID" value="ELR66516.1"/>
    <property type="molecule type" value="Genomic_DNA"/>
</dbReference>
<dbReference type="Pfam" id="PF07055">
    <property type="entry name" value="Eno-Rase_FAD_bd"/>
    <property type="match status" value="1"/>
</dbReference>
<keyword evidence="7 9" id="KW-0275">Fatty acid biosynthesis</keyword>
<dbReference type="Pfam" id="PF12242">
    <property type="entry name" value="Eno-Rase_NADH_b"/>
    <property type="match status" value="1"/>
</dbReference>
<feature type="domain" description="Trans-2-enoyl-CoA reductase catalytic" evidence="11">
    <location>
        <begin position="84"/>
        <end position="319"/>
    </location>
</feature>
<feature type="binding site" evidence="9">
    <location>
        <begin position="48"/>
        <end position="53"/>
    </location>
    <ligand>
        <name>NAD(+)</name>
        <dbReference type="ChEBI" id="CHEBI:57540"/>
    </ligand>
</feature>
<name>L8JCF9_9GAMM</name>
<feature type="binding site" evidence="9">
    <location>
        <begin position="275"/>
        <end position="277"/>
    </location>
    <ligand>
        <name>NAD(+)</name>
        <dbReference type="ChEBI" id="CHEBI:57540"/>
    </ligand>
</feature>
<dbReference type="GO" id="GO:0050343">
    <property type="term" value="F:trans-2-enoyl-CoA reductase (NADH) activity"/>
    <property type="evidence" value="ECO:0007669"/>
    <property type="project" value="UniProtKB-EC"/>
</dbReference>
<keyword evidence="4 9" id="KW-0560">Oxidoreductase</keyword>
<feature type="binding site" evidence="9">
    <location>
        <position position="246"/>
    </location>
    <ligand>
        <name>NAD(+)</name>
        <dbReference type="ChEBI" id="CHEBI:57540"/>
    </ligand>
</feature>
<keyword evidence="5 9" id="KW-0520">NAD</keyword>
<evidence type="ECO:0000256" key="3">
    <source>
        <dbReference type="ARBA" id="ARBA00022832"/>
    </source>
</evidence>
<dbReference type="AlphaFoldDB" id="L8JCF9"/>
<dbReference type="InterPro" id="IPR024910">
    <property type="entry name" value="Enoyl-CoA_Rdtase_cat_dom"/>
</dbReference>
<keyword evidence="6 9" id="KW-0443">Lipid metabolism</keyword>
<dbReference type="Gene3D" id="3.40.50.720">
    <property type="entry name" value="NAD(P)-binding Rossmann-like Domain"/>
    <property type="match status" value="1"/>
</dbReference>
<comment type="similarity">
    <text evidence="9">Belongs to the TER reductase family.</text>
</comment>
<organism evidence="13 14">
    <name type="scientific">Photobacterium marinum</name>
    <dbReference type="NCBI Taxonomy" id="1056511"/>
    <lineage>
        <taxon>Bacteria</taxon>
        <taxon>Pseudomonadati</taxon>
        <taxon>Pseudomonadota</taxon>
        <taxon>Gammaproteobacteria</taxon>
        <taxon>Vibrionales</taxon>
        <taxon>Vibrionaceae</taxon>
        <taxon>Photobacterium</taxon>
    </lineage>
</organism>
<evidence type="ECO:0000313" key="13">
    <source>
        <dbReference type="EMBL" id="ELR66516.1"/>
    </source>
</evidence>
<comment type="catalytic activity">
    <reaction evidence="8">
        <text>a 2,3-saturated acyl-CoA + NAD(+) = a (2E)-enoyl-CoA + NADH + H(+)</text>
        <dbReference type="Rhea" id="RHEA:18177"/>
        <dbReference type="ChEBI" id="CHEBI:15378"/>
        <dbReference type="ChEBI" id="CHEBI:57540"/>
        <dbReference type="ChEBI" id="CHEBI:57945"/>
        <dbReference type="ChEBI" id="CHEBI:58856"/>
        <dbReference type="ChEBI" id="CHEBI:65111"/>
        <dbReference type="EC" id="1.3.1.44"/>
    </reaction>
</comment>
<feature type="active site" description="Proton donor" evidence="9">
    <location>
        <position position="237"/>
    </location>
</feature>
<comment type="caution">
    <text evidence="13">The sequence shown here is derived from an EMBL/GenBank/DDBJ whole genome shotgun (WGS) entry which is preliminary data.</text>
</comment>
<evidence type="ECO:0000259" key="10">
    <source>
        <dbReference type="Pfam" id="PF07055"/>
    </source>
</evidence>
<dbReference type="PATRIC" id="fig|1056511.3.peg.1044"/>
<keyword evidence="14" id="KW-1185">Reference proteome</keyword>
<keyword evidence="3 9" id="KW-0276">Fatty acid metabolism</keyword>
<feature type="domain" description="Enoyl reductase FAD binding" evidence="10">
    <location>
        <begin position="327"/>
        <end position="390"/>
    </location>
</feature>
<feature type="site" description="Plays an important role in discriminating NADH against NADPH" evidence="9">
    <location>
        <position position="76"/>
    </location>
</feature>
<dbReference type="GO" id="GO:0051287">
    <property type="term" value="F:NAD binding"/>
    <property type="evidence" value="ECO:0007669"/>
    <property type="project" value="UniProtKB-UniRule"/>
</dbReference>
<dbReference type="InterPro" id="IPR010758">
    <property type="entry name" value="Trans-2-enoyl-CoA_reductase"/>
</dbReference>
<dbReference type="OrthoDB" id="9802260at2"/>
<protein>
    <recommendedName>
        <fullName evidence="9">Enoyl-[acyl-carrier-protein] reductase [NADH]</fullName>
        <shortName evidence="9">ENR</shortName>
        <ecNumber evidence="9">1.3.1.9</ecNumber>
    </recommendedName>
</protein>
<dbReference type="InterPro" id="IPR024906">
    <property type="entry name" value="Eno_Rdtase_FAD-bd_dom"/>
</dbReference>
<dbReference type="HAMAP" id="MF_01838">
    <property type="entry name" value="FabV_reductase"/>
    <property type="match status" value="1"/>
</dbReference>
<feature type="binding site" evidence="9">
    <location>
        <begin position="141"/>
        <end position="142"/>
    </location>
    <ligand>
        <name>NAD(+)</name>
        <dbReference type="ChEBI" id="CHEBI:57540"/>
    </ligand>
</feature>
<proteinExistence type="inferred from homology"/>